<dbReference type="AlphaFoldDB" id="A0A248LGX3"/>
<dbReference type="GeneID" id="75108964"/>
<proteinExistence type="predicted"/>
<evidence type="ECO:0000256" key="1">
    <source>
        <dbReference type="SAM" id="SignalP"/>
    </source>
</evidence>
<organism evidence="2 4">
    <name type="scientific">Laribacter hongkongensis</name>
    <dbReference type="NCBI Taxonomy" id="168471"/>
    <lineage>
        <taxon>Bacteria</taxon>
        <taxon>Pseudomonadati</taxon>
        <taxon>Pseudomonadota</taxon>
        <taxon>Betaproteobacteria</taxon>
        <taxon>Neisseriales</taxon>
        <taxon>Aquaspirillaceae</taxon>
        <taxon>Laribacter</taxon>
    </lineage>
</organism>
<feature type="signal peptide" evidence="1">
    <location>
        <begin position="1"/>
        <end position="25"/>
    </location>
</feature>
<reference evidence="2" key="1">
    <citation type="journal article" date="2017" name="J. Antimicrob. Chemother.">
        <title>Emergence and genomic analysis of MDR Laribacter hongkongensis strain HLGZ1 from Guangzhou, China.</title>
        <authorList>
            <person name="Wu H.K."/>
            <person name="Chen J.H."/>
            <person name="Yang L."/>
            <person name="Li A.R."/>
            <person name="Su D.H."/>
            <person name="Lin Y.P."/>
            <person name="Chen D.Q."/>
        </authorList>
    </citation>
    <scope>NUCLEOTIDE SEQUENCE</scope>
    <source>
        <strain evidence="2">HLGZ1</strain>
    </source>
</reference>
<evidence type="ECO:0000313" key="5">
    <source>
        <dbReference type="Proteomes" id="UP001200247"/>
    </source>
</evidence>
<feature type="chain" id="PRO_5044379159" evidence="1">
    <location>
        <begin position="26"/>
        <end position="129"/>
    </location>
</feature>
<dbReference type="EMBL" id="JAJAXM010000002">
    <property type="protein sequence ID" value="MCG9024646.1"/>
    <property type="molecule type" value="Genomic_DNA"/>
</dbReference>
<reference evidence="2" key="3">
    <citation type="submission" date="2017-06" db="EMBL/GenBank/DDBJ databases">
        <authorList>
            <person name="Kim H.J."/>
            <person name="Triplett B.A."/>
        </authorList>
    </citation>
    <scope>NUCLEOTIDE SEQUENCE</scope>
    <source>
        <strain evidence="2">HLGZ1</strain>
    </source>
</reference>
<dbReference type="OrthoDB" id="8162323at2"/>
<gene>
    <name evidence="3" type="ORF">LH440_01760</name>
    <name evidence="2" type="ORF">LHGZ1_0612</name>
</gene>
<evidence type="ECO:0000313" key="2">
    <source>
        <dbReference type="EMBL" id="ASJ23443.1"/>
    </source>
</evidence>
<reference evidence="4" key="2">
    <citation type="submission" date="2017-06" db="EMBL/GenBank/DDBJ databases">
        <title>Whole genome sequence of Laribacter hongkongensis LHGZ1.</title>
        <authorList>
            <person name="Chen D."/>
            <person name="Wu H."/>
            <person name="Chen J."/>
        </authorList>
    </citation>
    <scope>NUCLEOTIDE SEQUENCE [LARGE SCALE GENOMIC DNA]</scope>
    <source>
        <strain evidence="4">LHGZ1</strain>
    </source>
</reference>
<evidence type="ECO:0000313" key="3">
    <source>
        <dbReference type="EMBL" id="MCG9024646.1"/>
    </source>
</evidence>
<accession>A0A248LGX3</accession>
<reference evidence="3 5" key="4">
    <citation type="submission" date="2021-10" db="EMBL/GenBank/DDBJ databases">
        <title>Whole-genome sequencing analysis of Laribacter hongkongensis: virulence gene profiles, carbohydrate-active enzyme prediction, and antimicrobial resistance characterization.</title>
        <authorList>
            <person name="Yuan P."/>
            <person name="Zhan Y."/>
            <person name="Chen D."/>
        </authorList>
    </citation>
    <scope>NUCLEOTIDE SEQUENCE [LARGE SCALE GENOMIC DNA]</scope>
    <source>
        <strain evidence="3 5">W67</strain>
    </source>
</reference>
<keyword evidence="1" id="KW-0732">Signal</keyword>
<dbReference type="RefSeq" id="WP_012696106.1">
    <property type="nucleotide sequence ID" value="NZ_CP022115.1"/>
</dbReference>
<sequence length="129" mass="13878">MLLQRWKSHACACLLGGLSGSSAWALENLGSFGAGDPWSPQNQARLADRPASGNGCMPQATLCSRLPGMPPAGDGITLGRVKIAGGLSLEAERLEGSALAFRPSLQLDKRTRLLLHPRQRMLALRWQFD</sequence>
<dbReference type="Proteomes" id="UP001200247">
    <property type="component" value="Unassembled WGS sequence"/>
</dbReference>
<protein>
    <submittedName>
        <fullName evidence="2">Uncharacterized protein</fullName>
    </submittedName>
</protein>
<dbReference type="EMBL" id="CP022115">
    <property type="protein sequence ID" value="ASJ23443.1"/>
    <property type="molecule type" value="Genomic_DNA"/>
</dbReference>
<evidence type="ECO:0000313" key="4">
    <source>
        <dbReference type="Proteomes" id="UP000197424"/>
    </source>
</evidence>
<dbReference type="Proteomes" id="UP000197424">
    <property type="component" value="Chromosome"/>
</dbReference>
<name>A0A248LGX3_9NEIS</name>